<accession>A0A2S0MC77</accession>
<name>A0A2S0MC77_9BURK</name>
<feature type="domain" description="Aldehyde dehydrogenase" evidence="3">
    <location>
        <begin position="16"/>
        <end position="475"/>
    </location>
</feature>
<dbReference type="FunFam" id="3.40.309.10:FF:000009">
    <property type="entry name" value="Aldehyde dehydrogenase A"/>
    <property type="match status" value="1"/>
</dbReference>
<dbReference type="EMBL" id="CP027666">
    <property type="protein sequence ID" value="AVO33499.1"/>
    <property type="molecule type" value="Genomic_DNA"/>
</dbReference>
<dbReference type="Gene3D" id="3.40.309.10">
    <property type="entry name" value="Aldehyde Dehydrogenase, Chain A, domain 2"/>
    <property type="match status" value="1"/>
</dbReference>
<dbReference type="Proteomes" id="UP000239709">
    <property type="component" value="Chromosome"/>
</dbReference>
<dbReference type="OrthoDB" id="6187633at2"/>
<evidence type="ECO:0000256" key="2">
    <source>
        <dbReference type="ARBA" id="ARBA00023002"/>
    </source>
</evidence>
<organism evidence="4 5">
    <name type="scientific">Ottowia oryzae</name>
    <dbReference type="NCBI Taxonomy" id="2109914"/>
    <lineage>
        <taxon>Bacteria</taxon>
        <taxon>Pseudomonadati</taxon>
        <taxon>Pseudomonadota</taxon>
        <taxon>Betaproteobacteria</taxon>
        <taxon>Burkholderiales</taxon>
        <taxon>Comamonadaceae</taxon>
        <taxon>Ottowia</taxon>
    </lineage>
</organism>
<dbReference type="InterPro" id="IPR050740">
    <property type="entry name" value="Aldehyde_DH_Superfamily"/>
</dbReference>
<dbReference type="GO" id="GO:0004777">
    <property type="term" value="F:succinate-semialdehyde dehydrogenase (NAD+) activity"/>
    <property type="evidence" value="ECO:0007669"/>
    <property type="project" value="TreeGrafter"/>
</dbReference>
<dbReference type="InterPro" id="IPR015590">
    <property type="entry name" value="Aldehyde_DH_dom"/>
</dbReference>
<protein>
    <submittedName>
        <fullName evidence="4">NAD-dependent succinate-semialdehyde dehydrogenase</fullName>
    </submittedName>
</protein>
<dbReference type="Gene3D" id="3.40.605.10">
    <property type="entry name" value="Aldehyde Dehydrogenase, Chain A, domain 1"/>
    <property type="match status" value="1"/>
</dbReference>
<evidence type="ECO:0000313" key="4">
    <source>
        <dbReference type="EMBL" id="AVO33499.1"/>
    </source>
</evidence>
<dbReference type="InterPro" id="IPR016161">
    <property type="entry name" value="Ald_DH/histidinol_DH"/>
</dbReference>
<dbReference type="CDD" id="cd07103">
    <property type="entry name" value="ALDH_F5_SSADH_GabD"/>
    <property type="match status" value="1"/>
</dbReference>
<gene>
    <name evidence="4" type="ORF">C6570_03955</name>
</gene>
<dbReference type="InterPro" id="IPR016163">
    <property type="entry name" value="Ald_DH_C"/>
</dbReference>
<sequence>MTATYPSVQLLIDNQWVDATGGKTIDVLNPATGQVIGTVAHASLADLDRALAAAQKGFEVWRNTSVYERAALMRRAAALLRERADDIARLLTQEQGKPLSEARVEVNAGAEIIEWFADEGRRVYGRIVPGRNVAAMQMVLKEPVGVVAAFTPWNFPINQIVRKIGAALGAGCAFLCKAPEETPASPAALLKCFVDAGVPAGVVGLVFGNPAEISNYLIPHPVVRKVTFTGSTAVGKQLAALAGQHMKRVTMELGGHAPVIVAEDADVALAVKAAGAAKFRNAGQVCISPTRFLVHSSIVAEFTQAFVAYTQKLKLGDGLAEGTTLGPLANARRLTAMAHVVDDARQRGAEVLTGGERVGDAGNFFAPTIITNLTTEADLFNNEPFGPIAGIRPFDKLEDAIAEANRLPYGLSAYAYTRSFKNVQLISTKVEAGMVWINQPALPSAELPFGGIKDSGYGTEGGPEAMEAYLNTKAVAVVGV</sequence>
<evidence type="ECO:0000256" key="1">
    <source>
        <dbReference type="ARBA" id="ARBA00009986"/>
    </source>
</evidence>
<dbReference type="FunFam" id="3.40.605.10:FF:000033">
    <property type="entry name" value="NAD-dependent succinate-semialdehyde dehydrogenase"/>
    <property type="match status" value="1"/>
</dbReference>
<keyword evidence="5" id="KW-1185">Reference proteome</keyword>
<dbReference type="SUPFAM" id="SSF53720">
    <property type="entry name" value="ALDH-like"/>
    <property type="match status" value="1"/>
</dbReference>
<dbReference type="KEGG" id="otk:C6570_03955"/>
<dbReference type="PANTHER" id="PTHR43353:SF5">
    <property type="entry name" value="SUCCINATE-SEMIALDEHYDE DEHYDROGENASE, MITOCHONDRIAL"/>
    <property type="match status" value="1"/>
</dbReference>
<evidence type="ECO:0000313" key="5">
    <source>
        <dbReference type="Proteomes" id="UP000239709"/>
    </source>
</evidence>
<dbReference type="Pfam" id="PF00171">
    <property type="entry name" value="Aldedh"/>
    <property type="match status" value="1"/>
</dbReference>
<dbReference type="AlphaFoldDB" id="A0A2S0MC77"/>
<dbReference type="GO" id="GO:0009450">
    <property type="term" value="P:gamma-aminobutyric acid catabolic process"/>
    <property type="evidence" value="ECO:0007669"/>
    <property type="project" value="TreeGrafter"/>
</dbReference>
<comment type="similarity">
    <text evidence="1">Belongs to the aldehyde dehydrogenase family.</text>
</comment>
<proteinExistence type="inferred from homology"/>
<dbReference type="RefSeq" id="WP_106702062.1">
    <property type="nucleotide sequence ID" value="NZ_CP027666.1"/>
</dbReference>
<reference evidence="4 5" key="1">
    <citation type="submission" date="2018-03" db="EMBL/GenBank/DDBJ databases">
        <title>Genome sequencing of Ottowia sp.</title>
        <authorList>
            <person name="Kim S.-J."/>
            <person name="Heo J."/>
            <person name="Kwon S.-W."/>
        </authorList>
    </citation>
    <scope>NUCLEOTIDE SEQUENCE [LARGE SCALE GENOMIC DNA]</scope>
    <source>
        <strain evidence="4 5">KADR8-3</strain>
    </source>
</reference>
<dbReference type="InterPro" id="IPR016162">
    <property type="entry name" value="Ald_DH_N"/>
</dbReference>
<keyword evidence="2" id="KW-0560">Oxidoreductase</keyword>
<dbReference type="PANTHER" id="PTHR43353">
    <property type="entry name" value="SUCCINATE-SEMIALDEHYDE DEHYDROGENASE, MITOCHONDRIAL"/>
    <property type="match status" value="1"/>
</dbReference>
<evidence type="ECO:0000259" key="3">
    <source>
        <dbReference type="Pfam" id="PF00171"/>
    </source>
</evidence>